<name>A0ABU5MLI4_9GAMM</name>
<dbReference type="RefSeq" id="WP_164077392.1">
    <property type="nucleotide sequence ID" value="NZ_CP196982.1"/>
</dbReference>
<protein>
    <submittedName>
        <fullName evidence="1">Uncharacterized protein</fullName>
    </submittedName>
</protein>
<dbReference type="Proteomes" id="UP001290894">
    <property type="component" value="Unassembled WGS sequence"/>
</dbReference>
<dbReference type="EMBL" id="JAXUAC010000031">
    <property type="protein sequence ID" value="MDZ7513317.1"/>
    <property type="molecule type" value="Genomic_DNA"/>
</dbReference>
<sequence length="135" mass="15765">MLVSFLNGMRDPLQRYLCDLDVTGNLSAGRDVEQLLPDRYELDQRVIRFVSIEQANLNAWRVRLCEVFDNGAPGFIDVYEFEAVDPDHPFGTEWTFDSVDGALRFARDVLRTSQGRYVNQGLIQDEYKDRYHPEW</sequence>
<reference evidence="1 2" key="1">
    <citation type="submission" date="2023-12" db="EMBL/GenBank/DDBJ databases">
        <title>'Antibacterial potential of Stenotrophomonas maltophilia cystic fibrosis isolates' (manuscript under preparation).</title>
        <authorList>
            <person name="Crisan C.V."/>
            <person name="Pettis M."/>
            <person name="Goldberg J.B."/>
        </authorList>
    </citation>
    <scope>NUCLEOTIDE SEQUENCE [LARGE SCALE GENOMIC DNA]</scope>
    <source>
        <strain evidence="1 2">CCV155</strain>
    </source>
</reference>
<gene>
    <name evidence="1" type="ORF">U5F72_16005</name>
</gene>
<keyword evidence="2" id="KW-1185">Reference proteome</keyword>
<evidence type="ECO:0000313" key="2">
    <source>
        <dbReference type="Proteomes" id="UP001290894"/>
    </source>
</evidence>
<proteinExistence type="predicted"/>
<comment type="caution">
    <text evidence="1">The sequence shown here is derived from an EMBL/GenBank/DDBJ whole genome shotgun (WGS) entry which is preliminary data.</text>
</comment>
<organism evidence="1 2">
    <name type="scientific">Stenotrophomonas muris</name>
    <dbReference type="NCBI Taxonomy" id="2963283"/>
    <lineage>
        <taxon>Bacteria</taxon>
        <taxon>Pseudomonadati</taxon>
        <taxon>Pseudomonadota</taxon>
        <taxon>Gammaproteobacteria</taxon>
        <taxon>Lysobacterales</taxon>
        <taxon>Lysobacteraceae</taxon>
        <taxon>Stenotrophomonas</taxon>
    </lineage>
</organism>
<evidence type="ECO:0000313" key="1">
    <source>
        <dbReference type="EMBL" id="MDZ7513317.1"/>
    </source>
</evidence>
<accession>A0ABU5MLI4</accession>